<accession>A0AAU1LV86</accession>
<protein>
    <submittedName>
        <fullName evidence="2">Uncharacterized protein</fullName>
    </submittedName>
</protein>
<feature type="transmembrane region" description="Helical" evidence="1">
    <location>
        <begin position="12"/>
        <end position="35"/>
    </location>
</feature>
<evidence type="ECO:0000313" key="2">
    <source>
        <dbReference type="EMBL" id="WTQ75119.1"/>
    </source>
</evidence>
<keyword evidence="1" id="KW-0472">Membrane</keyword>
<keyword evidence="1" id="KW-0812">Transmembrane</keyword>
<organism evidence="2">
    <name type="scientific">Streptomyces sp. NBC_00148</name>
    <dbReference type="NCBI Taxonomy" id="2903626"/>
    <lineage>
        <taxon>Bacteria</taxon>
        <taxon>Bacillati</taxon>
        <taxon>Actinomycetota</taxon>
        <taxon>Actinomycetes</taxon>
        <taxon>Kitasatosporales</taxon>
        <taxon>Streptomycetaceae</taxon>
        <taxon>Streptomyces</taxon>
    </lineage>
</organism>
<feature type="transmembrane region" description="Helical" evidence="1">
    <location>
        <begin position="193"/>
        <end position="219"/>
    </location>
</feature>
<evidence type="ECO:0000256" key="1">
    <source>
        <dbReference type="SAM" id="Phobius"/>
    </source>
</evidence>
<dbReference type="AlphaFoldDB" id="A0AAU1LV86"/>
<name>A0AAU1LV86_9ACTN</name>
<sequence>MVMLAGAWYSNAIVWSALAVVVAVGAACLTAWATLRAASPKIRLTYDVRLAVDLLPENLGLAVLHGGVALATPHLVVVDLANQGRRDIEGGMFPNGAALEFSFGRPVVSILGSTTVRGTAAAPILGLDMAGRVTLAPTHISKGQVVSYTLLFDGPVEELSVTGSLINGSLRKALVLPGEIGAIIRDVGALKALIFGTLIMTLTMLWISFLIAFVLPGWWVDWLQN</sequence>
<dbReference type="EMBL" id="CP108169">
    <property type="protein sequence ID" value="WTQ75119.1"/>
    <property type="molecule type" value="Genomic_DNA"/>
</dbReference>
<proteinExistence type="predicted"/>
<reference evidence="2" key="1">
    <citation type="submission" date="2022-10" db="EMBL/GenBank/DDBJ databases">
        <title>The complete genomes of actinobacterial strains from the NBC collection.</title>
        <authorList>
            <person name="Joergensen T.S."/>
            <person name="Alvarez Arevalo M."/>
            <person name="Sterndorff E.B."/>
            <person name="Faurdal D."/>
            <person name="Vuksanovic O."/>
            <person name="Mourched A.-S."/>
            <person name="Charusanti P."/>
            <person name="Shaw S."/>
            <person name="Blin K."/>
            <person name="Weber T."/>
        </authorList>
    </citation>
    <scope>NUCLEOTIDE SEQUENCE</scope>
    <source>
        <strain evidence="2">NBC_00148</strain>
    </source>
</reference>
<keyword evidence="1" id="KW-1133">Transmembrane helix</keyword>
<gene>
    <name evidence="2" type="ORF">OG222_19425</name>
</gene>